<sequence>MKNKKIISIRKRKKEAPFFAWPWENLNNFKYLLYGPLVGKVVYAIYKKEITKNEIWCLYIVVLFGLRGLVHQLWSTYSNMLFLNRAHRINQQGVEFDQIDAEWHWDNFLILQAIVASFSYLSFPNLLANLPIWDTKGSLCCLVLHIGISEPLYYWMHRLLHLPTLFQHYHWLHHTSKVINPFTAGHATFLEHLLLCVVIGIPTLGTAFLGYGSISLMYSYILAFDFLRCLGHSNVEVVPSHLFHAIPFLKYLIYTPTYHSLHHMDMKTNFCLFMPLYDKIWNTLNTNSWTLHKEVSSRTRADSNGPDFVFLVHGVDVMSSMHAPFVFRSFSSIPFRTKLFLLPMWPYTLIVMLVMWAKSKTFLVSFYNLRGKLHQTWVVPRIWFSVFLTFRSRRHK</sequence>
<dbReference type="PANTHER" id="PTHR11863">
    <property type="entry name" value="STEROL DESATURASE"/>
    <property type="match status" value="1"/>
</dbReference>
<evidence type="ECO:0000256" key="5">
    <source>
        <dbReference type="ARBA" id="ARBA00023136"/>
    </source>
</evidence>
<evidence type="ECO:0000313" key="9">
    <source>
        <dbReference type="Proteomes" id="UP000653305"/>
    </source>
</evidence>
<evidence type="ECO:0000256" key="4">
    <source>
        <dbReference type="ARBA" id="ARBA00022989"/>
    </source>
</evidence>
<dbReference type="GO" id="GO:0016020">
    <property type="term" value="C:membrane"/>
    <property type="evidence" value="ECO:0007669"/>
    <property type="project" value="UniProtKB-SubCell"/>
</dbReference>
<keyword evidence="3 6" id="KW-0812">Transmembrane</keyword>
<gene>
    <name evidence="8" type="ORF">PHJA_001459500</name>
</gene>
<dbReference type="GO" id="GO:0008610">
    <property type="term" value="P:lipid biosynthetic process"/>
    <property type="evidence" value="ECO:0007669"/>
    <property type="project" value="InterPro"/>
</dbReference>
<dbReference type="GO" id="GO:0005506">
    <property type="term" value="F:iron ion binding"/>
    <property type="evidence" value="ECO:0007669"/>
    <property type="project" value="InterPro"/>
</dbReference>
<evidence type="ECO:0000256" key="2">
    <source>
        <dbReference type="ARBA" id="ARBA00009324"/>
    </source>
</evidence>
<organism evidence="8 9">
    <name type="scientific">Phtheirospermum japonicum</name>
    <dbReference type="NCBI Taxonomy" id="374723"/>
    <lineage>
        <taxon>Eukaryota</taxon>
        <taxon>Viridiplantae</taxon>
        <taxon>Streptophyta</taxon>
        <taxon>Embryophyta</taxon>
        <taxon>Tracheophyta</taxon>
        <taxon>Spermatophyta</taxon>
        <taxon>Magnoliopsida</taxon>
        <taxon>eudicotyledons</taxon>
        <taxon>Gunneridae</taxon>
        <taxon>Pentapetalae</taxon>
        <taxon>asterids</taxon>
        <taxon>lamiids</taxon>
        <taxon>Lamiales</taxon>
        <taxon>Orobanchaceae</taxon>
        <taxon>Orobanchaceae incertae sedis</taxon>
        <taxon>Phtheirospermum</taxon>
    </lineage>
</organism>
<comment type="caution">
    <text evidence="8">The sequence shown here is derived from an EMBL/GenBank/DDBJ whole genome shotgun (WGS) entry which is preliminary data.</text>
</comment>
<feature type="transmembrane region" description="Helical" evidence="6">
    <location>
        <begin position="192"/>
        <end position="218"/>
    </location>
</feature>
<evidence type="ECO:0000256" key="6">
    <source>
        <dbReference type="SAM" id="Phobius"/>
    </source>
</evidence>
<dbReference type="GO" id="GO:0016491">
    <property type="term" value="F:oxidoreductase activity"/>
    <property type="evidence" value="ECO:0007669"/>
    <property type="project" value="InterPro"/>
</dbReference>
<protein>
    <submittedName>
        <fullName evidence="8">Protein eceriferum 3</fullName>
    </submittedName>
</protein>
<comment type="similarity">
    <text evidence="2">Belongs to the sterol desaturase family.</text>
</comment>
<keyword evidence="5 6" id="KW-0472">Membrane</keyword>
<evidence type="ECO:0000256" key="3">
    <source>
        <dbReference type="ARBA" id="ARBA00022692"/>
    </source>
</evidence>
<dbReference type="Proteomes" id="UP000653305">
    <property type="component" value="Unassembled WGS sequence"/>
</dbReference>
<keyword evidence="9" id="KW-1185">Reference proteome</keyword>
<feature type="transmembrane region" description="Helical" evidence="6">
    <location>
        <begin position="108"/>
        <end position="127"/>
    </location>
</feature>
<dbReference type="Pfam" id="PF04116">
    <property type="entry name" value="FA_hydroxylase"/>
    <property type="match status" value="1"/>
</dbReference>
<evidence type="ECO:0000256" key="1">
    <source>
        <dbReference type="ARBA" id="ARBA00004370"/>
    </source>
</evidence>
<dbReference type="OrthoDB" id="408954at2759"/>
<feature type="transmembrane region" description="Helical" evidence="6">
    <location>
        <begin position="55"/>
        <end position="74"/>
    </location>
</feature>
<feature type="domain" description="Fatty acid hydroxylase" evidence="7">
    <location>
        <begin position="143"/>
        <end position="283"/>
    </location>
</feature>
<accession>A0A830C4R2</accession>
<evidence type="ECO:0000259" key="7">
    <source>
        <dbReference type="Pfam" id="PF04116"/>
    </source>
</evidence>
<dbReference type="InterPro" id="IPR006694">
    <property type="entry name" value="Fatty_acid_hydroxylase"/>
</dbReference>
<proteinExistence type="inferred from homology"/>
<evidence type="ECO:0000313" key="8">
    <source>
        <dbReference type="EMBL" id="GFP93152.1"/>
    </source>
</evidence>
<name>A0A830C4R2_9LAMI</name>
<dbReference type="InterPro" id="IPR050307">
    <property type="entry name" value="Sterol_Desaturase_Related"/>
</dbReference>
<feature type="transmembrane region" description="Helical" evidence="6">
    <location>
        <begin position="139"/>
        <end position="156"/>
    </location>
</feature>
<keyword evidence="4 6" id="KW-1133">Transmembrane helix</keyword>
<reference evidence="8" key="1">
    <citation type="submission" date="2020-07" db="EMBL/GenBank/DDBJ databases">
        <title>Ethylene signaling mediates host invasion by parasitic plants.</title>
        <authorList>
            <person name="Yoshida S."/>
        </authorList>
    </citation>
    <scope>NUCLEOTIDE SEQUENCE</scope>
    <source>
        <strain evidence="8">Okayama</strain>
    </source>
</reference>
<dbReference type="AlphaFoldDB" id="A0A830C4R2"/>
<feature type="transmembrane region" description="Helical" evidence="6">
    <location>
        <begin position="339"/>
        <end position="357"/>
    </location>
</feature>
<dbReference type="EMBL" id="BMAC01000303">
    <property type="protein sequence ID" value="GFP93152.1"/>
    <property type="molecule type" value="Genomic_DNA"/>
</dbReference>
<comment type="subcellular location">
    <subcellularLocation>
        <location evidence="1">Membrane</location>
    </subcellularLocation>
</comment>